<comment type="caution">
    <text evidence="1">The sequence shown here is derived from an EMBL/GenBank/DDBJ whole genome shotgun (WGS) entry which is preliminary data.</text>
</comment>
<name>C9LAU9_BLAHA</name>
<dbReference type="Proteomes" id="UP000003755">
    <property type="component" value="Unassembled WGS sequence"/>
</dbReference>
<dbReference type="EMBL" id="ABYU02000037">
    <property type="protein sequence ID" value="EEX20767.1"/>
    <property type="molecule type" value="Genomic_DNA"/>
</dbReference>
<evidence type="ECO:0000313" key="1">
    <source>
        <dbReference type="EMBL" id="EEX20767.1"/>
    </source>
</evidence>
<proteinExistence type="predicted"/>
<evidence type="ECO:0000313" key="2">
    <source>
        <dbReference type="Proteomes" id="UP000003755"/>
    </source>
</evidence>
<gene>
    <name evidence="1" type="ORF">BLAHAN_06559</name>
</gene>
<keyword evidence="2" id="KW-1185">Reference proteome</keyword>
<sequence length="204" mass="23647">MEDRNDRDNHFSKLCEGKGELLSKALRDWILEQDFMRKSKFPIIYASETIMRYRAEKTDISSRESLREFVQGLFCSSVSEESIAGVAAFIGNHARELRDLKEGQERVLEGYAIAVDSFSLVRIDYRIWAQKCDARYISAAAGIRGVLDVKRTRWNDFLSAYMEILNLGFPEDISQEEKQEQITKCVEKARMLFRLFHGNLVKSE</sequence>
<dbReference type="KEGG" id="bhan:CGC63_00570"/>
<organism evidence="1 2">
    <name type="scientific">Blautia hansenii DSM 20583</name>
    <dbReference type="NCBI Taxonomy" id="537007"/>
    <lineage>
        <taxon>Bacteria</taxon>
        <taxon>Bacillati</taxon>
        <taxon>Bacillota</taxon>
        <taxon>Clostridia</taxon>
        <taxon>Lachnospirales</taxon>
        <taxon>Lachnospiraceae</taxon>
        <taxon>Blautia</taxon>
    </lineage>
</organism>
<reference evidence="1" key="1">
    <citation type="submission" date="2009-09" db="EMBL/GenBank/DDBJ databases">
        <authorList>
            <person name="Weinstock G."/>
            <person name="Sodergren E."/>
            <person name="Clifton S."/>
            <person name="Fulton L."/>
            <person name="Fulton B."/>
            <person name="Courtney L."/>
            <person name="Fronick C."/>
            <person name="Harrison M."/>
            <person name="Strong C."/>
            <person name="Farmer C."/>
            <person name="Delahaunty K."/>
            <person name="Markovic C."/>
            <person name="Hall O."/>
            <person name="Minx P."/>
            <person name="Tomlinson C."/>
            <person name="Mitreva M."/>
            <person name="Nelson J."/>
            <person name="Hou S."/>
            <person name="Wollam A."/>
            <person name="Pepin K.H."/>
            <person name="Johnson M."/>
            <person name="Bhonagiri V."/>
            <person name="Nash W.E."/>
            <person name="Warren W."/>
            <person name="Chinwalla A."/>
            <person name="Mardis E.R."/>
            <person name="Wilson R.K."/>
        </authorList>
    </citation>
    <scope>NUCLEOTIDE SEQUENCE [LARGE SCALE GENOMIC DNA]</scope>
    <source>
        <strain evidence="1">DSM 20583</strain>
    </source>
</reference>
<dbReference type="HOGENOM" id="CLU_1353189_0_0_9"/>
<dbReference type="RefSeq" id="WP_003023164.1">
    <property type="nucleotide sequence ID" value="NZ_CP022413.2"/>
</dbReference>
<protein>
    <submittedName>
        <fullName evidence="1">Uncharacterized protein</fullName>
    </submittedName>
</protein>
<dbReference type="STRING" id="537007.BLAHAN_06559"/>
<dbReference type="AlphaFoldDB" id="C9LAU9"/>
<accession>C9LAU9</accession>